<keyword evidence="13" id="KW-0443">Lipid metabolism</keyword>
<keyword evidence="21" id="KW-1185">Reference proteome</keyword>
<evidence type="ECO:0000256" key="1">
    <source>
        <dbReference type="ARBA" id="ARBA00001946"/>
    </source>
</evidence>
<dbReference type="PANTHER" id="PTHR13619">
    <property type="entry name" value="PHOSPHATIDATE CYTIDYLYLTRANSFERASE, MITOCHONDRIAL"/>
    <property type="match status" value="1"/>
</dbReference>
<dbReference type="HOGENOM" id="CLU_030279_1_1_1"/>
<name>A0A0C3QE62_9AGAM</name>
<evidence type="ECO:0000256" key="15">
    <source>
        <dbReference type="ARBA" id="ARBA00023136"/>
    </source>
</evidence>
<dbReference type="EC" id="2.7.7.41" evidence="6"/>
<dbReference type="EMBL" id="KN823089">
    <property type="protein sequence ID" value="KIO23244.1"/>
    <property type="molecule type" value="Genomic_DNA"/>
</dbReference>
<comment type="similarity">
    <text evidence="5">Belongs to the TAM41 family.</text>
</comment>
<evidence type="ECO:0000256" key="19">
    <source>
        <dbReference type="SAM" id="MobiDB-lite"/>
    </source>
</evidence>
<keyword evidence="17" id="KW-1208">Phospholipid metabolism</keyword>
<dbReference type="InterPro" id="IPR015222">
    <property type="entry name" value="Tam41"/>
</dbReference>
<comment type="pathway">
    <text evidence="3">Phospholipid metabolism; CDP-diacylglycerol biosynthesis; CDP-diacylglycerol from sn-glycerol 3-phosphate: step 3/3.</text>
</comment>
<comment type="pathway">
    <text evidence="4">Lipid metabolism.</text>
</comment>
<dbReference type="GO" id="GO:0032049">
    <property type="term" value="P:cardiolipin biosynthetic process"/>
    <property type="evidence" value="ECO:0007669"/>
    <property type="project" value="InterPro"/>
</dbReference>
<evidence type="ECO:0000256" key="17">
    <source>
        <dbReference type="ARBA" id="ARBA00023264"/>
    </source>
</evidence>
<evidence type="ECO:0000256" key="3">
    <source>
        <dbReference type="ARBA" id="ARBA00005119"/>
    </source>
</evidence>
<keyword evidence="8" id="KW-0444">Lipid biosynthesis</keyword>
<keyword evidence="14" id="KW-0496">Mitochondrion</keyword>
<evidence type="ECO:0000256" key="10">
    <source>
        <dbReference type="ARBA" id="ARBA00022695"/>
    </source>
</evidence>
<comment type="subcellular location">
    <subcellularLocation>
        <location evidence="2">Mitochondrion inner membrane</location>
        <topology evidence="2">Peripheral membrane protein</topology>
        <orientation evidence="2">Matrix side</orientation>
    </subcellularLocation>
</comment>
<evidence type="ECO:0000256" key="4">
    <source>
        <dbReference type="ARBA" id="ARBA00005189"/>
    </source>
</evidence>
<evidence type="ECO:0000256" key="9">
    <source>
        <dbReference type="ARBA" id="ARBA00022679"/>
    </source>
</evidence>
<keyword evidence="10" id="KW-0548">Nucleotidyltransferase</keyword>
<proteinExistence type="inferred from homology"/>
<evidence type="ECO:0000256" key="6">
    <source>
        <dbReference type="ARBA" id="ARBA00012487"/>
    </source>
</evidence>
<organism evidence="20 21">
    <name type="scientific">Tulasnella calospora MUT 4182</name>
    <dbReference type="NCBI Taxonomy" id="1051891"/>
    <lineage>
        <taxon>Eukaryota</taxon>
        <taxon>Fungi</taxon>
        <taxon>Dikarya</taxon>
        <taxon>Basidiomycota</taxon>
        <taxon>Agaricomycotina</taxon>
        <taxon>Agaricomycetes</taxon>
        <taxon>Cantharellales</taxon>
        <taxon>Tulasnellaceae</taxon>
        <taxon>Tulasnella</taxon>
    </lineage>
</organism>
<evidence type="ECO:0000256" key="8">
    <source>
        <dbReference type="ARBA" id="ARBA00022516"/>
    </source>
</evidence>
<evidence type="ECO:0000256" key="7">
    <source>
        <dbReference type="ARBA" id="ARBA00018337"/>
    </source>
</evidence>
<keyword evidence="11" id="KW-0999">Mitochondrion inner membrane</keyword>
<dbReference type="GO" id="GO:0004605">
    <property type="term" value="F:phosphatidate cytidylyltransferase activity"/>
    <property type="evidence" value="ECO:0007669"/>
    <property type="project" value="UniProtKB-EC"/>
</dbReference>
<evidence type="ECO:0000256" key="11">
    <source>
        <dbReference type="ARBA" id="ARBA00022792"/>
    </source>
</evidence>
<evidence type="ECO:0000256" key="12">
    <source>
        <dbReference type="ARBA" id="ARBA00022842"/>
    </source>
</evidence>
<feature type="compositionally biased region" description="Low complexity" evidence="19">
    <location>
        <begin position="50"/>
        <end position="90"/>
    </location>
</feature>
<keyword evidence="15" id="KW-0472">Membrane</keyword>
<dbReference type="STRING" id="1051891.A0A0C3QE62"/>
<evidence type="ECO:0000256" key="5">
    <source>
        <dbReference type="ARBA" id="ARBA00005458"/>
    </source>
</evidence>
<sequence length="475" mass="52872">MSLQTAHNQALRSLRIVSRKEFAALLGPSLSQYRSFATQPEEQQPPAPSTSPSATSSSQTSPSPTSPPSASTASSTEGSGSSSRPSLSRPTPAPRPSPAPDSSSPKPFTYRSRLKFSPDHSFETVIPRLPQQFGSNQRLPVPDETRALLEEIVGTFRAPIRYAFAYGSGVFKQKGYEQNTGDRPMLDFIFAVTHADHWHSINMEQFPSHYPLTARIAGSGLVSRFQNTGPGLWFNAYIPMNGATIKYGVTTVDTLTSDLLTWKTLYFSGRMHKPIRIIKDDPRIRLTQQVNLAHALRTALLVLPAEFTERQLFETITEFSYAGDPRMKLPAENRSKVQNIVSLQEEWFHELYWKLASGIPGVHWSRGKRIVEQDVDGKMKMAHLRKLPLNLLTHVEQRYLAKSPEFAAMKEGDEAAFWLKVASDDELPTAIDSSLRDIVRGPATVQSLKGIVTAGAFKSARYSLTKVGKWWKGRS</sequence>
<evidence type="ECO:0000256" key="2">
    <source>
        <dbReference type="ARBA" id="ARBA00004443"/>
    </source>
</evidence>
<keyword evidence="16" id="KW-0594">Phospholipid biosynthesis</keyword>
<evidence type="ECO:0000256" key="16">
    <source>
        <dbReference type="ARBA" id="ARBA00023209"/>
    </source>
</evidence>
<reference evidence="20 21" key="1">
    <citation type="submission" date="2014-04" db="EMBL/GenBank/DDBJ databases">
        <authorList>
            <consortium name="DOE Joint Genome Institute"/>
            <person name="Kuo A."/>
            <person name="Girlanda M."/>
            <person name="Perotto S."/>
            <person name="Kohler A."/>
            <person name="Nagy L.G."/>
            <person name="Floudas D."/>
            <person name="Copeland A."/>
            <person name="Barry K.W."/>
            <person name="Cichocki N."/>
            <person name="Veneault-Fourrey C."/>
            <person name="LaButti K."/>
            <person name="Lindquist E.A."/>
            <person name="Lipzen A."/>
            <person name="Lundell T."/>
            <person name="Morin E."/>
            <person name="Murat C."/>
            <person name="Sun H."/>
            <person name="Tunlid A."/>
            <person name="Henrissat B."/>
            <person name="Grigoriev I.V."/>
            <person name="Hibbett D.S."/>
            <person name="Martin F."/>
            <person name="Nordberg H.P."/>
            <person name="Cantor M.N."/>
            <person name="Hua S.X."/>
        </authorList>
    </citation>
    <scope>NUCLEOTIDE SEQUENCE [LARGE SCALE GENOMIC DNA]</scope>
    <source>
        <strain evidence="20 21">MUT 4182</strain>
    </source>
</reference>
<reference evidence="21" key="2">
    <citation type="submission" date="2015-01" db="EMBL/GenBank/DDBJ databases">
        <title>Evolutionary Origins and Diversification of the Mycorrhizal Mutualists.</title>
        <authorList>
            <consortium name="DOE Joint Genome Institute"/>
            <consortium name="Mycorrhizal Genomics Consortium"/>
            <person name="Kohler A."/>
            <person name="Kuo A."/>
            <person name="Nagy L.G."/>
            <person name="Floudas D."/>
            <person name="Copeland A."/>
            <person name="Barry K.W."/>
            <person name="Cichocki N."/>
            <person name="Veneault-Fourrey C."/>
            <person name="LaButti K."/>
            <person name="Lindquist E.A."/>
            <person name="Lipzen A."/>
            <person name="Lundell T."/>
            <person name="Morin E."/>
            <person name="Murat C."/>
            <person name="Riley R."/>
            <person name="Ohm R."/>
            <person name="Sun H."/>
            <person name="Tunlid A."/>
            <person name="Henrissat B."/>
            <person name="Grigoriev I.V."/>
            <person name="Hibbett D.S."/>
            <person name="Martin F."/>
        </authorList>
    </citation>
    <scope>NUCLEOTIDE SEQUENCE [LARGE SCALE GENOMIC DNA]</scope>
    <source>
        <strain evidence="21">MUT 4182</strain>
    </source>
</reference>
<dbReference type="PANTHER" id="PTHR13619:SF0">
    <property type="entry name" value="PHOSPHATIDATE CYTIDYLYLTRANSFERASE, MITOCHONDRIAL"/>
    <property type="match status" value="1"/>
</dbReference>
<protein>
    <recommendedName>
        <fullName evidence="7">Phosphatidate cytidylyltransferase, mitochondrial</fullName>
        <ecNumber evidence="6">2.7.7.41</ecNumber>
    </recommendedName>
    <alternativeName>
        <fullName evidence="18">CDP-diacylglycerol synthase</fullName>
    </alternativeName>
</protein>
<keyword evidence="9" id="KW-0808">Transferase</keyword>
<accession>A0A0C3QE62</accession>
<evidence type="ECO:0000313" key="21">
    <source>
        <dbReference type="Proteomes" id="UP000054248"/>
    </source>
</evidence>
<dbReference type="AlphaFoldDB" id="A0A0C3QE62"/>
<dbReference type="GO" id="GO:0005743">
    <property type="term" value="C:mitochondrial inner membrane"/>
    <property type="evidence" value="ECO:0007669"/>
    <property type="project" value="UniProtKB-SubCell"/>
</dbReference>
<gene>
    <name evidence="20" type="ORF">M407DRAFT_110956</name>
</gene>
<comment type="cofactor">
    <cofactor evidence="1">
        <name>Mg(2+)</name>
        <dbReference type="ChEBI" id="CHEBI:18420"/>
    </cofactor>
</comment>
<evidence type="ECO:0000256" key="18">
    <source>
        <dbReference type="ARBA" id="ARBA00029893"/>
    </source>
</evidence>
<evidence type="ECO:0000256" key="13">
    <source>
        <dbReference type="ARBA" id="ARBA00023098"/>
    </source>
</evidence>
<dbReference type="Proteomes" id="UP000054248">
    <property type="component" value="Unassembled WGS sequence"/>
</dbReference>
<dbReference type="UniPathway" id="UPA00557">
    <property type="reaction ID" value="UER00614"/>
</dbReference>
<feature type="region of interest" description="Disordered" evidence="19">
    <location>
        <begin position="34"/>
        <end position="113"/>
    </location>
</feature>
<keyword evidence="12" id="KW-0460">Magnesium</keyword>
<evidence type="ECO:0000313" key="20">
    <source>
        <dbReference type="EMBL" id="KIO23244.1"/>
    </source>
</evidence>
<dbReference type="OrthoDB" id="341477at2759"/>
<dbReference type="GO" id="GO:0016024">
    <property type="term" value="P:CDP-diacylglycerol biosynthetic process"/>
    <property type="evidence" value="ECO:0007669"/>
    <property type="project" value="UniProtKB-UniPathway"/>
</dbReference>
<dbReference type="Pfam" id="PF09139">
    <property type="entry name" value="Tam41_Mmp37"/>
    <property type="match status" value="1"/>
</dbReference>
<evidence type="ECO:0000256" key="14">
    <source>
        <dbReference type="ARBA" id="ARBA00023128"/>
    </source>
</evidence>